<dbReference type="CDD" id="cd14256">
    <property type="entry name" value="Dockerin_I"/>
    <property type="match status" value="1"/>
</dbReference>
<proteinExistence type="predicted"/>
<dbReference type="AlphaFoldDB" id="A0A174DD26"/>
<dbReference type="SUPFAM" id="SSF63446">
    <property type="entry name" value="Type I dockerin domain"/>
    <property type="match status" value="1"/>
</dbReference>
<dbReference type="InterPro" id="IPR002105">
    <property type="entry name" value="Dockerin_1_rpt"/>
</dbReference>
<organism evidence="3 4">
    <name type="scientific">[Ruminococcus] torques</name>
    <dbReference type="NCBI Taxonomy" id="33039"/>
    <lineage>
        <taxon>Bacteria</taxon>
        <taxon>Bacillati</taxon>
        <taxon>Bacillota</taxon>
        <taxon>Clostridia</taxon>
        <taxon>Lachnospirales</taxon>
        <taxon>Lachnospiraceae</taxon>
        <taxon>Mediterraneibacter</taxon>
    </lineage>
</organism>
<dbReference type="InterPro" id="IPR008964">
    <property type="entry name" value="Invasin/intimin_cell_adhesion"/>
</dbReference>
<accession>A0A174DD26</accession>
<feature type="domain" description="Dockerin" evidence="2">
    <location>
        <begin position="900"/>
        <end position="966"/>
    </location>
</feature>
<dbReference type="InterPro" id="IPR018247">
    <property type="entry name" value="EF_Hand_1_Ca_BS"/>
</dbReference>
<dbReference type="InterPro" id="IPR016134">
    <property type="entry name" value="Dockerin_dom"/>
</dbReference>
<sequence length="966" mass="107398">MRKKKVFALAMAGCMMFTQPVFAEELQKELTDAVVISDDAQKEGNLDVLSEDGEKTFFVNGSSSEAAEAERANFAERAAEEGKTGNSVLLDRNAVTYLEGHREIPCEEQGGIYFLNRNKLSLYKPDSNELTEVHQFDNVQDVYVANDRLYILDRSSNITIYNLLTQQEEKKLQYGDHASSIGADSKGRIYLAESNGNGDDYDLYLLSPEGTLLSQALSEEAVYGFCGFDESNGNYYVDTYNNWRYWGYDHDMHALRAGNVTGDQLTFHNKKLMMYICQSYFYEREEQAGMLGDKYICVDSTFNSRLKVWDSDVYKSEEPEDTEVFFLPRNNEEGGAFDPNASVGTRTIYREETDSIVTFKDNSYIAEYDIQSGEEIYSAKTDYPVFCLMEYEGGVAAVEKSGDNYYYEFFPWKKATSLEVEGSSHTVNIGDTLQLTPVTNGTMEEVYSWKSSDPKIASINRAGQVFGWSKGEAVITVSTTSGLSAQCTVTVTGEPSVQDPDKTATVTDGYASNNHSLNDYAIWSKTVNSYLIPNADGTFTRVEHCGGKMIVENYSAAGKKTGSKTVAMELSLFGGFYSGSDHNYFVFGQANPNDSDEEEVMRIVKYSKDFQRIGAVSVYGANTNIPFEAGSLRMTETAGKLYIHTCHEMYTDSDGLNHQANMTFVINENDMSVEQSYYDVLNLAQAGYVSHSFNQFIQTDGENIYRVDHGDYAPRGIALIKSQVGGSITKVDYAIPVGLGKVTGGHYNSTGASVGGFEISSENCIIAGNAVDFESESANTSDQRNIFISITDKQLTQAKTVWLTNYDKQQGINVQTPQLVKIGEDQFLVMWQEGSKSEGNLTTKIVTIDSEGNKTSNIRSKSMPLSDCQPVVGPDGVVRWYVTDGKAPTIYAVNPFEQSQSYIKGDVNEDGKVEISDLRLILRSVCKKVELTEQQKLAADVTEDGKVEIGDLRKVLRYICHKIPEL</sequence>
<evidence type="ECO:0000256" key="1">
    <source>
        <dbReference type="SAM" id="SignalP"/>
    </source>
</evidence>
<dbReference type="Gene3D" id="2.60.40.1080">
    <property type="match status" value="1"/>
</dbReference>
<dbReference type="InterPro" id="IPR003343">
    <property type="entry name" value="Big_2"/>
</dbReference>
<evidence type="ECO:0000259" key="2">
    <source>
        <dbReference type="PROSITE" id="PS51766"/>
    </source>
</evidence>
<evidence type="ECO:0000313" key="4">
    <source>
        <dbReference type="Proteomes" id="UP000095787"/>
    </source>
</evidence>
<dbReference type="PROSITE" id="PS00018">
    <property type="entry name" value="EF_HAND_1"/>
    <property type="match status" value="1"/>
</dbReference>
<dbReference type="RefSeq" id="WP_004845437.1">
    <property type="nucleotide sequence ID" value="NZ_CATVPX010000025.1"/>
</dbReference>
<protein>
    <submittedName>
        <fullName evidence="3">Bacterial Ig-like domain (Group 2)</fullName>
    </submittedName>
</protein>
<gene>
    <name evidence="3" type="ORF">ERS852456_01935</name>
</gene>
<dbReference type="SMART" id="SM00635">
    <property type="entry name" value="BID_2"/>
    <property type="match status" value="1"/>
</dbReference>
<dbReference type="GO" id="GO:0000272">
    <property type="term" value="P:polysaccharide catabolic process"/>
    <property type="evidence" value="ECO:0007669"/>
    <property type="project" value="InterPro"/>
</dbReference>
<dbReference type="GO" id="GO:0004553">
    <property type="term" value="F:hydrolase activity, hydrolyzing O-glycosyl compounds"/>
    <property type="evidence" value="ECO:0007669"/>
    <property type="project" value="InterPro"/>
</dbReference>
<dbReference type="SUPFAM" id="SSF49373">
    <property type="entry name" value="Invasin/intimin cell-adhesion fragments"/>
    <property type="match status" value="1"/>
</dbReference>
<dbReference type="SUPFAM" id="SSF63829">
    <property type="entry name" value="Calcium-dependent phosphotriesterase"/>
    <property type="match status" value="1"/>
</dbReference>
<dbReference type="Pfam" id="PF00404">
    <property type="entry name" value="Dockerin_1"/>
    <property type="match status" value="1"/>
</dbReference>
<dbReference type="PROSITE" id="PS51766">
    <property type="entry name" value="DOCKERIN"/>
    <property type="match status" value="1"/>
</dbReference>
<name>A0A174DD26_9FIRM</name>
<reference evidence="3 4" key="1">
    <citation type="submission" date="2015-09" db="EMBL/GenBank/DDBJ databases">
        <authorList>
            <consortium name="Pathogen Informatics"/>
        </authorList>
    </citation>
    <scope>NUCLEOTIDE SEQUENCE [LARGE SCALE GENOMIC DNA]</scope>
    <source>
        <strain evidence="3 4">2789STDY5834841</strain>
    </source>
</reference>
<feature type="signal peptide" evidence="1">
    <location>
        <begin position="1"/>
        <end position="23"/>
    </location>
</feature>
<dbReference type="GeneID" id="97329252"/>
<evidence type="ECO:0000313" key="3">
    <source>
        <dbReference type="EMBL" id="CUO21955.1"/>
    </source>
</evidence>
<dbReference type="Gene3D" id="1.10.1330.10">
    <property type="entry name" value="Dockerin domain"/>
    <property type="match status" value="1"/>
</dbReference>
<dbReference type="Proteomes" id="UP000095787">
    <property type="component" value="Unassembled WGS sequence"/>
</dbReference>
<dbReference type="InterPro" id="IPR036439">
    <property type="entry name" value="Dockerin_dom_sf"/>
</dbReference>
<keyword evidence="1" id="KW-0732">Signal</keyword>
<feature type="chain" id="PRO_5008019926" evidence="1">
    <location>
        <begin position="24"/>
        <end position="966"/>
    </location>
</feature>
<dbReference type="EMBL" id="CYZO01000025">
    <property type="protein sequence ID" value="CUO21955.1"/>
    <property type="molecule type" value="Genomic_DNA"/>
</dbReference>